<dbReference type="PIRSF" id="PIRSF001563">
    <property type="entry name" value="Folylpolyglu_synth"/>
    <property type="match status" value="1"/>
</dbReference>
<dbReference type="SUPFAM" id="SSF53623">
    <property type="entry name" value="MurD-like peptide ligases, catalytic domain"/>
    <property type="match status" value="1"/>
</dbReference>
<name>A0A0R1F7J3_9LACO</name>
<evidence type="ECO:0000313" key="13">
    <source>
        <dbReference type="EMBL" id="KRK17702.1"/>
    </source>
</evidence>
<evidence type="ECO:0000256" key="3">
    <source>
        <dbReference type="ARBA" id="ARBA00022598"/>
    </source>
</evidence>
<feature type="domain" description="Mur ligase C-terminal" evidence="11">
    <location>
        <begin position="300"/>
        <end position="423"/>
    </location>
</feature>
<dbReference type="eggNOG" id="COG0285">
    <property type="taxonomic scope" value="Bacteria"/>
</dbReference>
<evidence type="ECO:0000259" key="11">
    <source>
        <dbReference type="Pfam" id="PF02875"/>
    </source>
</evidence>
<evidence type="ECO:0000313" key="14">
    <source>
        <dbReference type="Proteomes" id="UP000051181"/>
    </source>
</evidence>
<dbReference type="Gene3D" id="3.40.1190.10">
    <property type="entry name" value="Mur-like, catalytic domain"/>
    <property type="match status" value="1"/>
</dbReference>
<comment type="caution">
    <text evidence="13">The sequence shown here is derived from an EMBL/GenBank/DDBJ whole genome shotgun (WGS) entry which is preliminary data.</text>
</comment>
<dbReference type="Proteomes" id="UP000051181">
    <property type="component" value="Unassembled WGS sequence"/>
</dbReference>
<dbReference type="NCBIfam" id="TIGR01499">
    <property type="entry name" value="folC"/>
    <property type="match status" value="1"/>
</dbReference>
<reference evidence="13 14" key="1">
    <citation type="journal article" date="2015" name="Genome Announc.">
        <title>Expanding the biotechnology potential of lactobacilli through comparative genomics of 213 strains and associated genera.</title>
        <authorList>
            <person name="Sun Z."/>
            <person name="Harris H.M."/>
            <person name="McCann A."/>
            <person name="Guo C."/>
            <person name="Argimon S."/>
            <person name="Zhang W."/>
            <person name="Yang X."/>
            <person name="Jeffery I.B."/>
            <person name="Cooney J.C."/>
            <person name="Kagawa T.F."/>
            <person name="Liu W."/>
            <person name="Song Y."/>
            <person name="Salvetti E."/>
            <person name="Wrobel A."/>
            <person name="Rasinkangas P."/>
            <person name="Parkhill J."/>
            <person name="Rea M.C."/>
            <person name="O'Sullivan O."/>
            <person name="Ritari J."/>
            <person name="Douillard F.P."/>
            <person name="Paul Ross R."/>
            <person name="Yang R."/>
            <person name="Briner A.E."/>
            <person name="Felis G.E."/>
            <person name="de Vos W.M."/>
            <person name="Barrangou R."/>
            <person name="Klaenhammer T.R."/>
            <person name="Caufield P.W."/>
            <person name="Cui Y."/>
            <person name="Zhang H."/>
            <person name="O'Toole P.W."/>
        </authorList>
    </citation>
    <scope>NUCLEOTIDE SEQUENCE [LARGE SCALE GENOMIC DNA]</scope>
    <source>
        <strain evidence="13 14">DSM 20001</strain>
    </source>
</reference>
<dbReference type="GO" id="GO:0046872">
    <property type="term" value="F:metal ion binding"/>
    <property type="evidence" value="ECO:0007669"/>
    <property type="project" value="UniProtKB-KW"/>
</dbReference>
<dbReference type="InterPro" id="IPR036565">
    <property type="entry name" value="Mur-like_cat_sf"/>
</dbReference>
<keyword evidence="5 10" id="KW-0547">Nucleotide-binding</keyword>
<evidence type="ECO:0000256" key="5">
    <source>
        <dbReference type="ARBA" id="ARBA00022741"/>
    </source>
</evidence>
<dbReference type="GO" id="GO:0008841">
    <property type="term" value="F:dihydrofolate synthase activity"/>
    <property type="evidence" value="ECO:0007669"/>
    <property type="project" value="TreeGrafter"/>
</dbReference>
<dbReference type="PANTHER" id="PTHR11136:SF0">
    <property type="entry name" value="DIHYDROFOLATE SYNTHETASE-RELATED"/>
    <property type="match status" value="1"/>
</dbReference>
<dbReference type="InterPro" id="IPR018109">
    <property type="entry name" value="Folylpolyglutamate_synth_CS"/>
</dbReference>
<dbReference type="InterPro" id="IPR013221">
    <property type="entry name" value="Mur_ligase_cen"/>
</dbReference>
<protein>
    <recommendedName>
        <fullName evidence="2">tetrahydrofolate synthase</fullName>
        <ecNumber evidence="2">6.3.2.17</ecNumber>
    </recommendedName>
    <alternativeName>
        <fullName evidence="8">Tetrahydrofolylpolyglutamate synthase</fullName>
    </alternativeName>
</protein>
<keyword evidence="4" id="KW-0479">Metal-binding</keyword>
<feature type="domain" description="Mur ligase central" evidence="12">
    <location>
        <begin position="48"/>
        <end position="274"/>
    </location>
</feature>
<evidence type="ECO:0000256" key="7">
    <source>
        <dbReference type="ARBA" id="ARBA00022842"/>
    </source>
</evidence>
<dbReference type="RefSeq" id="WP_010010645.1">
    <property type="nucleotide sequence ID" value="NZ_AZCN01000022.1"/>
</dbReference>
<accession>A0A0R1F7J3</accession>
<dbReference type="InterPro" id="IPR001645">
    <property type="entry name" value="Folylpolyglutamate_synth"/>
</dbReference>
<evidence type="ECO:0000259" key="12">
    <source>
        <dbReference type="Pfam" id="PF08245"/>
    </source>
</evidence>
<evidence type="ECO:0000256" key="10">
    <source>
        <dbReference type="PIRNR" id="PIRNR001563"/>
    </source>
</evidence>
<comment type="similarity">
    <text evidence="1 10">Belongs to the folylpolyglutamate synthase family.</text>
</comment>
<dbReference type="SUPFAM" id="SSF53244">
    <property type="entry name" value="MurD-like peptide ligases, peptide-binding domain"/>
    <property type="match status" value="1"/>
</dbReference>
<keyword evidence="7" id="KW-0460">Magnesium</keyword>
<keyword evidence="6 10" id="KW-0067">ATP-binding</keyword>
<keyword evidence="3 10" id="KW-0436">Ligase</keyword>
<evidence type="ECO:0000256" key="1">
    <source>
        <dbReference type="ARBA" id="ARBA00008276"/>
    </source>
</evidence>
<evidence type="ECO:0000256" key="4">
    <source>
        <dbReference type="ARBA" id="ARBA00022723"/>
    </source>
</evidence>
<dbReference type="GeneID" id="65917527"/>
<dbReference type="EC" id="6.3.2.17" evidence="2"/>
<dbReference type="AlphaFoldDB" id="A0A0R1F7J3"/>
<dbReference type="InterPro" id="IPR036615">
    <property type="entry name" value="Mur_ligase_C_dom_sf"/>
</dbReference>
<evidence type="ECO:0000256" key="9">
    <source>
        <dbReference type="ARBA" id="ARBA00047493"/>
    </source>
</evidence>
<dbReference type="InterPro" id="IPR004101">
    <property type="entry name" value="Mur_ligase_C"/>
</dbReference>
<dbReference type="PATRIC" id="fig|913848.6.peg.934"/>
<dbReference type="GO" id="GO:0004326">
    <property type="term" value="F:tetrahydrofolylpolyglutamate synthase activity"/>
    <property type="evidence" value="ECO:0007669"/>
    <property type="project" value="UniProtKB-EC"/>
</dbReference>
<dbReference type="Pfam" id="PF02875">
    <property type="entry name" value="Mur_ligase_C"/>
    <property type="match status" value="1"/>
</dbReference>
<gene>
    <name evidence="13" type="ORF">FD22_GL000904</name>
</gene>
<organism evidence="13 14">
    <name type="scientific">Loigolactobacillus coryniformis subsp. coryniformis KCTC 3167 = DSM 20001</name>
    <dbReference type="NCBI Taxonomy" id="913848"/>
    <lineage>
        <taxon>Bacteria</taxon>
        <taxon>Bacillati</taxon>
        <taxon>Bacillota</taxon>
        <taxon>Bacilli</taxon>
        <taxon>Lactobacillales</taxon>
        <taxon>Lactobacillaceae</taxon>
        <taxon>Loigolactobacillus</taxon>
    </lineage>
</organism>
<dbReference type="Pfam" id="PF08245">
    <property type="entry name" value="Mur_ligase_M"/>
    <property type="match status" value="1"/>
</dbReference>
<comment type="catalytic activity">
    <reaction evidence="9">
        <text>(6S)-5,6,7,8-tetrahydrofolyl-(gamma-L-Glu)(n) + L-glutamate + ATP = (6S)-5,6,7,8-tetrahydrofolyl-(gamma-L-Glu)(n+1) + ADP + phosphate + H(+)</text>
        <dbReference type="Rhea" id="RHEA:10580"/>
        <dbReference type="Rhea" id="RHEA-COMP:14738"/>
        <dbReference type="Rhea" id="RHEA-COMP:14740"/>
        <dbReference type="ChEBI" id="CHEBI:15378"/>
        <dbReference type="ChEBI" id="CHEBI:29985"/>
        <dbReference type="ChEBI" id="CHEBI:30616"/>
        <dbReference type="ChEBI" id="CHEBI:43474"/>
        <dbReference type="ChEBI" id="CHEBI:141005"/>
        <dbReference type="ChEBI" id="CHEBI:456216"/>
        <dbReference type="EC" id="6.3.2.17"/>
    </reaction>
</comment>
<dbReference type="EMBL" id="AZCN01000022">
    <property type="protein sequence ID" value="KRK17702.1"/>
    <property type="molecule type" value="Genomic_DNA"/>
</dbReference>
<dbReference type="Gene3D" id="3.90.190.20">
    <property type="entry name" value="Mur ligase, C-terminal domain"/>
    <property type="match status" value="1"/>
</dbReference>
<evidence type="ECO:0000256" key="8">
    <source>
        <dbReference type="ARBA" id="ARBA00030592"/>
    </source>
</evidence>
<evidence type="ECO:0000256" key="2">
    <source>
        <dbReference type="ARBA" id="ARBA00013025"/>
    </source>
</evidence>
<dbReference type="GO" id="GO:0005737">
    <property type="term" value="C:cytoplasm"/>
    <property type="evidence" value="ECO:0007669"/>
    <property type="project" value="TreeGrafter"/>
</dbReference>
<sequence length="433" mass="48054">MTIEQQVAAAQAEMTQGMLYEVGDRVGLLRQVLEELGHPENKFKLIHIAGTNGKGSTTQMLRTILTTAGYRSGAFMSPYLRSPFEQITIDGQMITAADFLTAFAQVKKALGELTLPPTALSEFEWYFILAMVYFQQQQVAWAVIETGLGGEFDATNALDQPELVIFTKVAYDHMALLGDTLTAIATTKSKIMRPGVPVISYPQQAPEAETVLRQAAQHNRATYWQPQQLKYTIERFDLTGMTVSLTSEWFTWPQLTLRLVGEFQVANLATVLTAVHVLQQLITIPNKCIRQALSQVQLPGRLQVIGQRPTVLLDGAHNPDGSQALVTTLQRLTPHRPLTLVLGMLRDKNYRQMLQLLLPRAQRVIVTTPDNPQRHLPANELAAACRQIAPDLPLSICAAPQQALRLAHQQTAVDNLIVVTGSFYLVKELLPDD</sequence>
<dbReference type="GO" id="GO:0005524">
    <property type="term" value="F:ATP binding"/>
    <property type="evidence" value="ECO:0007669"/>
    <property type="project" value="UniProtKB-KW"/>
</dbReference>
<evidence type="ECO:0000256" key="6">
    <source>
        <dbReference type="ARBA" id="ARBA00022840"/>
    </source>
</evidence>
<dbReference type="PANTHER" id="PTHR11136">
    <property type="entry name" value="FOLYLPOLYGLUTAMATE SYNTHASE-RELATED"/>
    <property type="match status" value="1"/>
</dbReference>
<dbReference type="PROSITE" id="PS01011">
    <property type="entry name" value="FOLYLPOLYGLU_SYNT_1"/>
    <property type="match status" value="1"/>
</dbReference>
<proteinExistence type="inferred from homology"/>